<proteinExistence type="predicted"/>
<reference evidence="1 2" key="1">
    <citation type="submission" date="2016-12" db="EMBL/GenBank/DDBJ databases">
        <title>The genomes of Aspergillus section Nigri reveals drivers in fungal speciation.</title>
        <authorList>
            <consortium name="DOE Joint Genome Institute"/>
            <person name="Vesth T.C."/>
            <person name="Nybo J."/>
            <person name="Theobald S."/>
            <person name="Brandl J."/>
            <person name="Frisvad J.C."/>
            <person name="Nielsen K.F."/>
            <person name="Lyhne E.K."/>
            <person name="Kogle M.E."/>
            <person name="Kuo A."/>
            <person name="Riley R."/>
            <person name="Clum A."/>
            <person name="Nolan M."/>
            <person name="Lipzen A."/>
            <person name="Salamov A."/>
            <person name="Henrissat B."/>
            <person name="Wiebenga A."/>
            <person name="De Vries R.P."/>
            <person name="Grigoriev I.V."/>
            <person name="Mortensen U.H."/>
            <person name="Andersen M.R."/>
            <person name="Baker S.E."/>
        </authorList>
    </citation>
    <scope>NUCLEOTIDE SEQUENCE [LARGE SCALE GENOMIC DNA]</scope>
    <source>
        <strain evidence="1 2">CBS 115572</strain>
    </source>
</reference>
<dbReference type="EMBL" id="MSFK01000003">
    <property type="protein sequence ID" value="PWY95315.1"/>
    <property type="molecule type" value="Genomic_DNA"/>
</dbReference>
<organism evidence="1 2">
    <name type="scientific">Aspergillus sclerotioniger CBS 115572</name>
    <dbReference type="NCBI Taxonomy" id="1450535"/>
    <lineage>
        <taxon>Eukaryota</taxon>
        <taxon>Fungi</taxon>
        <taxon>Dikarya</taxon>
        <taxon>Ascomycota</taxon>
        <taxon>Pezizomycotina</taxon>
        <taxon>Eurotiomycetes</taxon>
        <taxon>Eurotiomycetidae</taxon>
        <taxon>Eurotiales</taxon>
        <taxon>Aspergillaceae</taxon>
        <taxon>Aspergillus</taxon>
        <taxon>Aspergillus subgen. Circumdati</taxon>
    </lineage>
</organism>
<evidence type="ECO:0000313" key="2">
    <source>
        <dbReference type="Proteomes" id="UP000246702"/>
    </source>
</evidence>
<accession>A0A317XA92</accession>
<dbReference type="AlphaFoldDB" id="A0A317XA92"/>
<keyword evidence="2" id="KW-1185">Reference proteome</keyword>
<dbReference type="Proteomes" id="UP000246702">
    <property type="component" value="Unassembled WGS sequence"/>
</dbReference>
<protein>
    <submittedName>
        <fullName evidence="1">Uncharacterized protein</fullName>
    </submittedName>
</protein>
<evidence type="ECO:0000313" key="1">
    <source>
        <dbReference type="EMBL" id="PWY95315.1"/>
    </source>
</evidence>
<comment type="caution">
    <text evidence="1">The sequence shown here is derived from an EMBL/GenBank/DDBJ whole genome shotgun (WGS) entry which is preliminary data.</text>
</comment>
<name>A0A317XA92_9EURO</name>
<sequence>MMSRLAGMCRRLKPSHPQALILRYIIHATVTQAQNSKSALEPRRVVLELSYLGISTHTWSVGGSAMAHVLYICSGDPCRSVDHPGGLGLLVVLPVASADSLVLG</sequence>
<dbReference type="RefSeq" id="XP_025472076.1">
    <property type="nucleotide sequence ID" value="XM_025606248.1"/>
</dbReference>
<dbReference type="GeneID" id="37108391"/>
<gene>
    <name evidence="1" type="ORF">BO94DRAFT_224819</name>
</gene>